<dbReference type="EMBL" id="CM039432">
    <property type="protein sequence ID" value="KAI4332614.1"/>
    <property type="molecule type" value="Genomic_DNA"/>
</dbReference>
<gene>
    <name evidence="1" type="ORF">L6164_017509</name>
</gene>
<dbReference type="Proteomes" id="UP000828941">
    <property type="component" value="Chromosome 7"/>
</dbReference>
<proteinExistence type="predicted"/>
<evidence type="ECO:0000313" key="1">
    <source>
        <dbReference type="EMBL" id="KAI4332614.1"/>
    </source>
</evidence>
<protein>
    <submittedName>
        <fullName evidence="1">Uncharacterized protein</fullName>
    </submittedName>
</protein>
<comment type="caution">
    <text evidence="1">The sequence shown here is derived from an EMBL/GenBank/DDBJ whole genome shotgun (WGS) entry which is preliminary data.</text>
</comment>
<sequence length="607" mass="68854">MKSTTSPHIDIEMSNEDCGRFRIPLLTYLPNDRKEGREAYRKECIPLYNLALQGNWKEASRMLEKNQKLRTEAITKGWKTILHVAAGTHHVHFVEELVKFMDKDELELQDYNGNTALFSAAATGNLQIAEILIKKNESLPTIRGKESVTAIQLAALQGKREMTWYLYGRTIPAFTKEDWNRLFLACVKNGIYDLALEMSITNRSLAFTQDENEQTGLHILAHKQFTKSCATQTTILKLVGHLWEVILSDEDSEEEIRRIIRNPLFDAAKVGNFEFLAQLLSTYHPADLLWELDEEGRSIIHIAVLHRHAKIFNLIHKIGSIKDVIVTFEDTEENNLLHCAAMLAPSDQLNLISGAAFQMMNELMWFEEVKKVMQPSYIEKKNSSGLTPRELFSVEHQEPLKKAKSWMERTASSCMFISTVIATGVLSAAFSIPVCDNNAGIPDYLKKPAFIIFAVSEATTLIFASSSTLIFLSILISRYAEKDFLSSLPLKLIFGLQALFISISISLPAPFRGHFTSEFSKDIQWQLETDFMKSVKAEVIERGYSFLERPNARHVMKLCKPEYLGDDVCNVSDALDKGAAVLLNIWKVSKHSSSIDIWSVGWIWRPP</sequence>
<name>A0ACB9NA25_BAUVA</name>
<keyword evidence="2" id="KW-1185">Reference proteome</keyword>
<evidence type="ECO:0000313" key="2">
    <source>
        <dbReference type="Proteomes" id="UP000828941"/>
    </source>
</evidence>
<organism evidence="1 2">
    <name type="scientific">Bauhinia variegata</name>
    <name type="common">Purple orchid tree</name>
    <name type="synonym">Phanera variegata</name>
    <dbReference type="NCBI Taxonomy" id="167791"/>
    <lineage>
        <taxon>Eukaryota</taxon>
        <taxon>Viridiplantae</taxon>
        <taxon>Streptophyta</taxon>
        <taxon>Embryophyta</taxon>
        <taxon>Tracheophyta</taxon>
        <taxon>Spermatophyta</taxon>
        <taxon>Magnoliopsida</taxon>
        <taxon>eudicotyledons</taxon>
        <taxon>Gunneridae</taxon>
        <taxon>Pentapetalae</taxon>
        <taxon>rosids</taxon>
        <taxon>fabids</taxon>
        <taxon>Fabales</taxon>
        <taxon>Fabaceae</taxon>
        <taxon>Cercidoideae</taxon>
        <taxon>Cercideae</taxon>
        <taxon>Bauhiniinae</taxon>
        <taxon>Bauhinia</taxon>
    </lineage>
</organism>
<reference evidence="1 2" key="1">
    <citation type="journal article" date="2022" name="DNA Res.">
        <title>Chromosomal-level genome assembly of the orchid tree Bauhinia variegata (Leguminosae; Cercidoideae) supports the allotetraploid origin hypothesis of Bauhinia.</title>
        <authorList>
            <person name="Zhong Y."/>
            <person name="Chen Y."/>
            <person name="Zheng D."/>
            <person name="Pang J."/>
            <person name="Liu Y."/>
            <person name="Luo S."/>
            <person name="Meng S."/>
            <person name="Qian L."/>
            <person name="Wei D."/>
            <person name="Dai S."/>
            <person name="Zhou R."/>
        </authorList>
    </citation>
    <scope>NUCLEOTIDE SEQUENCE [LARGE SCALE GENOMIC DNA]</scope>
    <source>
        <strain evidence="1">BV-YZ2020</strain>
    </source>
</reference>
<accession>A0ACB9NA25</accession>